<dbReference type="EMBL" id="JARKIK010000040">
    <property type="protein sequence ID" value="KAK8738218.1"/>
    <property type="molecule type" value="Genomic_DNA"/>
</dbReference>
<dbReference type="GO" id="GO:0048471">
    <property type="term" value="C:perinuclear region of cytoplasm"/>
    <property type="evidence" value="ECO:0007669"/>
    <property type="project" value="UniProtKB-SubCell"/>
</dbReference>
<dbReference type="Proteomes" id="UP001445076">
    <property type="component" value="Unassembled WGS sequence"/>
</dbReference>
<evidence type="ECO:0000313" key="15">
    <source>
        <dbReference type="Proteomes" id="UP001445076"/>
    </source>
</evidence>
<dbReference type="Pfam" id="PF10164">
    <property type="entry name" value="BRI3"/>
    <property type="match status" value="1"/>
</dbReference>
<keyword evidence="7 13" id="KW-0472">Membrane</keyword>
<feature type="transmembrane region" description="Helical" evidence="13">
    <location>
        <begin position="141"/>
        <end position="164"/>
    </location>
</feature>
<reference evidence="14 15" key="1">
    <citation type="journal article" date="2024" name="BMC Genomics">
        <title>Genome assembly of redclaw crayfish (Cherax quadricarinatus) provides insights into its immune adaptation and hypoxia tolerance.</title>
        <authorList>
            <person name="Liu Z."/>
            <person name="Zheng J."/>
            <person name="Li H."/>
            <person name="Fang K."/>
            <person name="Wang S."/>
            <person name="He J."/>
            <person name="Zhou D."/>
            <person name="Weng S."/>
            <person name="Chi M."/>
            <person name="Gu Z."/>
            <person name="He J."/>
            <person name="Li F."/>
            <person name="Wang M."/>
        </authorList>
    </citation>
    <scope>NUCLEOTIDE SEQUENCE [LARGE SCALE GENOMIC DNA]</scope>
    <source>
        <strain evidence="14">ZL_2023a</strain>
    </source>
</reference>
<protein>
    <recommendedName>
        <fullName evidence="9">Membrane protein BRI3</fullName>
    </recommendedName>
    <alternativeName>
        <fullName evidence="10">Brain protein I3</fullName>
    </alternativeName>
</protein>
<evidence type="ECO:0000256" key="5">
    <source>
        <dbReference type="ARBA" id="ARBA00022692"/>
    </source>
</evidence>
<comment type="similarity">
    <text evidence="3">Belongs to the BRI3 family.</text>
</comment>
<evidence type="ECO:0000256" key="4">
    <source>
        <dbReference type="ARBA" id="ARBA00022490"/>
    </source>
</evidence>
<feature type="compositionally biased region" description="Polar residues" evidence="12">
    <location>
        <begin position="48"/>
        <end position="58"/>
    </location>
</feature>
<keyword evidence="15" id="KW-1185">Reference proteome</keyword>
<dbReference type="AlphaFoldDB" id="A0AAW0XFV5"/>
<evidence type="ECO:0000256" key="13">
    <source>
        <dbReference type="SAM" id="Phobius"/>
    </source>
</evidence>
<keyword evidence="8" id="KW-0458">Lysosome</keyword>
<evidence type="ECO:0000256" key="6">
    <source>
        <dbReference type="ARBA" id="ARBA00022989"/>
    </source>
</evidence>
<keyword evidence="5 13" id="KW-0812">Transmembrane</keyword>
<evidence type="ECO:0000256" key="2">
    <source>
        <dbReference type="ARBA" id="ARBA00004556"/>
    </source>
</evidence>
<evidence type="ECO:0000256" key="8">
    <source>
        <dbReference type="ARBA" id="ARBA00023228"/>
    </source>
</evidence>
<evidence type="ECO:0000313" key="14">
    <source>
        <dbReference type="EMBL" id="KAK8738218.1"/>
    </source>
</evidence>
<name>A0AAW0XFV5_CHEQU</name>
<comment type="caution">
    <text evidence="14">The sequence shown here is derived from an EMBL/GenBank/DDBJ whole genome shotgun (WGS) entry which is preliminary data.</text>
</comment>
<comment type="subunit">
    <text evidence="11">Interacts with BRI3BP. Interacts with MGAT1 and IFITM3.</text>
</comment>
<feature type="region of interest" description="Disordered" evidence="12">
    <location>
        <begin position="1"/>
        <end position="109"/>
    </location>
</feature>
<sequence length="177" mass="19100">MSYESSPEYDPRLPHGSSTGYNPGPSHESKPSQDPPPYDSKLYEHKPSQQPALYTNQPPYDHKPYQSAPQNNHGASNFPQHDQLPPPYNPGPLNGPPPSPSGFQQPPNVIQIQPFNTVPAPVVVVAPGTCPACRVGVLENTFTGCGICLAIICFPIGLVCCFLMRDRACSNCGAKFS</sequence>
<feature type="compositionally biased region" description="Pro residues" evidence="12">
    <location>
        <begin position="84"/>
        <end position="100"/>
    </location>
</feature>
<evidence type="ECO:0000256" key="1">
    <source>
        <dbReference type="ARBA" id="ARBA00004155"/>
    </source>
</evidence>
<evidence type="ECO:0000256" key="7">
    <source>
        <dbReference type="ARBA" id="ARBA00023136"/>
    </source>
</evidence>
<evidence type="ECO:0000256" key="9">
    <source>
        <dbReference type="ARBA" id="ARBA00035284"/>
    </source>
</evidence>
<evidence type="ECO:0000256" key="10">
    <source>
        <dbReference type="ARBA" id="ARBA00035449"/>
    </source>
</evidence>
<evidence type="ECO:0000256" key="3">
    <source>
        <dbReference type="ARBA" id="ARBA00008090"/>
    </source>
</evidence>
<dbReference type="GO" id="GO:0005765">
    <property type="term" value="C:lysosomal membrane"/>
    <property type="evidence" value="ECO:0007669"/>
    <property type="project" value="UniProtKB-SubCell"/>
</dbReference>
<comment type="subcellular location">
    <subcellularLocation>
        <location evidence="2">Cytoplasm</location>
        <location evidence="2">Perinuclear region</location>
    </subcellularLocation>
    <subcellularLocation>
        <location evidence="1">Lysosome membrane</location>
        <topology evidence="1">Multi-pass membrane protein</topology>
    </subcellularLocation>
</comment>
<evidence type="ECO:0000256" key="11">
    <source>
        <dbReference type="ARBA" id="ARBA00046593"/>
    </source>
</evidence>
<accession>A0AAW0XFV5</accession>
<keyword evidence="6 13" id="KW-1133">Transmembrane helix</keyword>
<dbReference type="PANTHER" id="PTHR13551:SF1">
    <property type="entry name" value="MEMBRANE PROTEIN BRI3"/>
    <property type="match status" value="1"/>
</dbReference>
<feature type="compositionally biased region" description="Polar residues" evidence="12">
    <location>
        <begin position="67"/>
        <end position="80"/>
    </location>
</feature>
<proteinExistence type="inferred from homology"/>
<dbReference type="PANTHER" id="PTHR13551">
    <property type="entry name" value="BRAIN PROTEIN I3"/>
    <property type="match status" value="1"/>
</dbReference>
<keyword evidence="4" id="KW-0963">Cytoplasm</keyword>
<organism evidence="14 15">
    <name type="scientific">Cherax quadricarinatus</name>
    <name type="common">Australian red claw crayfish</name>
    <dbReference type="NCBI Taxonomy" id="27406"/>
    <lineage>
        <taxon>Eukaryota</taxon>
        <taxon>Metazoa</taxon>
        <taxon>Ecdysozoa</taxon>
        <taxon>Arthropoda</taxon>
        <taxon>Crustacea</taxon>
        <taxon>Multicrustacea</taxon>
        <taxon>Malacostraca</taxon>
        <taxon>Eumalacostraca</taxon>
        <taxon>Eucarida</taxon>
        <taxon>Decapoda</taxon>
        <taxon>Pleocyemata</taxon>
        <taxon>Astacidea</taxon>
        <taxon>Parastacoidea</taxon>
        <taxon>Parastacidae</taxon>
        <taxon>Cherax</taxon>
    </lineage>
</organism>
<evidence type="ECO:0000256" key="12">
    <source>
        <dbReference type="SAM" id="MobiDB-lite"/>
    </source>
</evidence>
<dbReference type="InterPro" id="IPR019317">
    <property type="entry name" value="BRI3"/>
</dbReference>
<gene>
    <name evidence="14" type="ORF">OTU49_004108</name>
</gene>